<dbReference type="EMBL" id="JANFAV010000012">
    <property type="protein sequence ID" value="MCW6536243.1"/>
    <property type="molecule type" value="Genomic_DNA"/>
</dbReference>
<dbReference type="GO" id="GO:0004252">
    <property type="term" value="F:serine-type endopeptidase activity"/>
    <property type="evidence" value="ECO:0007669"/>
    <property type="project" value="InterPro"/>
</dbReference>
<sequence length="841" mass="91288">MPHDPDKPLLRLNDPKATPRRPGGGGSGRSRKFDRAEQKNAHGPIFQQLRDVLNSPNAAMELRADPNALAPERLLVFEVTGSIANFANAVARIPGLEFAGEEELEADEFDTNPEFYMLVPQLGALRQILSLWDGWEKTGTVPHGFTPWRDLFEHLRAIRAWGPADRVSERNREYFLARIDGAPDDFQVRIEIELVFRHRPEARAAAEHELVAAIAAAGGGVIDRAQRATFAYHSVLADIPAAEIRRICSLDPGSLAGADPIASILPQSVGVPLEAGDSAPLGEVVPLPPLGDPIAAVFDAVPLQAHPLLAGRLELDDPDDLEARAVGERIHGTAMASLALHGDLNDPPSPVSRRIYFRPVMYAPEFGDELFADNRLVIDMIVTAVMRMRENGGEQVFIVNLSLGDRTRPFAGKISTWARALDYLSYTYGILFLVSAGNIMEPLVIAGFANGAAFHAAPAQQRDEAVLRALDAVKADRRMLAPAESLNALTIGAWNRDAIAVPFGGPSPFAPYVAQDMPSVTSRLGLGHRRSTKPDILMAGGRQPVRFSPIDPPTVLQAHVNPSRFWGLKVAAPAVEAGAGTHFTMGTSAANALATHTAHRIFDALERAYPQLIEPMPSGQRAVLIKALLVHCASWRDVEQFIRPIVDPNGDLHHEHWRREVGRHLGYGFVDPENCIACTNDRATLWATGVLPREGAISFDVPMPASLAANAHRREIRATLAWLSPVRPGHLAYRAVKLKIAALDANALEIAGVSTTTGQPSNSQSESGTVVHRRWQDSRIGNLAEGDTIPLQIQREKDQGTPIDEPVPFGLAVTVEMPGAAEIYAQVHEFVAVKPRVGIQA</sequence>
<dbReference type="AlphaFoldDB" id="A0AA41ZAZ6"/>
<evidence type="ECO:0000313" key="4">
    <source>
        <dbReference type="Proteomes" id="UP001165565"/>
    </source>
</evidence>
<evidence type="ECO:0000313" key="3">
    <source>
        <dbReference type="EMBL" id="MCW6536243.1"/>
    </source>
</evidence>
<feature type="compositionally biased region" description="Basic and acidic residues" evidence="1">
    <location>
        <begin position="31"/>
        <end position="40"/>
    </location>
</feature>
<evidence type="ECO:0000256" key="1">
    <source>
        <dbReference type="SAM" id="MobiDB-lite"/>
    </source>
</evidence>
<dbReference type="Pfam" id="PF00082">
    <property type="entry name" value="Peptidase_S8"/>
    <property type="match status" value="1"/>
</dbReference>
<evidence type="ECO:0000259" key="2">
    <source>
        <dbReference type="Pfam" id="PF00082"/>
    </source>
</evidence>
<accession>A0AA41ZAZ6</accession>
<reference evidence="3" key="1">
    <citation type="submission" date="2022-06" db="EMBL/GenBank/DDBJ databases">
        <title>Sphingomonas sp. nov. isolated from rhizosphere soil of tomato.</title>
        <authorList>
            <person name="Dong H."/>
            <person name="Gao R."/>
        </authorList>
    </citation>
    <scope>NUCLEOTIDE SEQUENCE</scope>
    <source>
        <strain evidence="3">MMSM24</strain>
    </source>
</reference>
<protein>
    <submittedName>
        <fullName evidence="3">S8 family peptidase</fullName>
    </submittedName>
</protein>
<organism evidence="3 4">
    <name type="scientific">Sphingomonas lycopersici</name>
    <dbReference type="NCBI Taxonomy" id="2951807"/>
    <lineage>
        <taxon>Bacteria</taxon>
        <taxon>Pseudomonadati</taxon>
        <taxon>Pseudomonadota</taxon>
        <taxon>Alphaproteobacteria</taxon>
        <taxon>Sphingomonadales</taxon>
        <taxon>Sphingomonadaceae</taxon>
        <taxon>Sphingomonas</taxon>
    </lineage>
</organism>
<keyword evidence="4" id="KW-1185">Reference proteome</keyword>
<dbReference type="Gene3D" id="3.40.50.200">
    <property type="entry name" value="Peptidase S8/S53 domain"/>
    <property type="match status" value="1"/>
</dbReference>
<feature type="region of interest" description="Disordered" evidence="1">
    <location>
        <begin position="1"/>
        <end position="41"/>
    </location>
</feature>
<name>A0AA41ZAZ6_9SPHN</name>
<dbReference type="SUPFAM" id="SSF52743">
    <property type="entry name" value="Subtilisin-like"/>
    <property type="match status" value="1"/>
</dbReference>
<dbReference type="InterPro" id="IPR000209">
    <property type="entry name" value="Peptidase_S8/S53_dom"/>
</dbReference>
<dbReference type="Proteomes" id="UP001165565">
    <property type="component" value="Unassembled WGS sequence"/>
</dbReference>
<dbReference type="RefSeq" id="WP_265269600.1">
    <property type="nucleotide sequence ID" value="NZ_JANFAV010000012.1"/>
</dbReference>
<feature type="domain" description="Peptidase S8/S53" evidence="2">
    <location>
        <begin position="317"/>
        <end position="639"/>
    </location>
</feature>
<dbReference type="CDD" id="cd04847">
    <property type="entry name" value="Peptidases_S8_Subtilisin_like_2"/>
    <property type="match status" value="1"/>
</dbReference>
<proteinExistence type="predicted"/>
<gene>
    <name evidence="3" type="ORF">NEE01_15800</name>
</gene>
<dbReference type="InterPro" id="IPR034074">
    <property type="entry name" value="Y4bN_pept_dom"/>
</dbReference>
<comment type="caution">
    <text evidence="3">The sequence shown here is derived from an EMBL/GenBank/DDBJ whole genome shotgun (WGS) entry which is preliminary data.</text>
</comment>
<dbReference type="GO" id="GO:0006508">
    <property type="term" value="P:proteolysis"/>
    <property type="evidence" value="ECO:0007669"/>
    <property type="project" value="InterPro"/>
</dbReference>
<dbReference type="InterPro" id="IPR036852">
    <property type="entry name" value="Peptidase_S8/S53_dom_sf"/>
</dbReference>